<evidence type="ECO:0000313" key="3">
    <source>
        <dbReference type="EMBL" id="KZS16991.1"/>
    </source>
</evidence>
<dbReference type="PANTHER" id="PTHR31596:SF1">
    <property type="entry name" value="T-CELL ACTIVATION INHIBITOR, MITOCHONDRIAL"/>
    <property type="match status" value="1"/>
</dbReference>
<feature type="domain" description="DUF4460" evidence="1">
    <location>
        <begin position="27"/>
        <end position="124"/>
    </location>
</feature>
<dbReference type="STRING" id="35525.A0A164ZZF4"/>
<feature type="domain" description="DUF4461" evidence="2">
    <location>
        <begin position="170"/>
        <end position="479"/>
    </location>
</feature>
<comment type="caution">
    <text evidence="3">The sequence shown here is derived from an EMBL/GenBank/DDBJ whole genome shotgun (WGS) entry which is preliminary data.</text>
</comment>
<protein>
    <submittedName>
        <fullName evidence="3">T-cell activation inhibitor, mitochondrial</fullName>
    </submittedName>
</protein>
<name>A0A164ZZF4_9CRUS</name>
<dbReference type="PANTHER" id="PTHR31596">
    <property type="entry name" value="T-CELL ACTIVATION INHIBITOR, MITOCHONDRIAL"/>
    <property type="match status" value="1"/>
</dbReference>
<dbReference type="InterPro" id="IPR027989">
    <property type="entry name" value="DUF4461"/>
</dbReference>
<organism evidence="3 4">
    <name type="scientific">Daphnia magna</name>
    <dbReference type="NCBI Taxonomy" id="35525"/>
    <lineage>
        <taxon>Eukaryota</taxon>
        <taxon>Metazoa</taxon>
        <taxon>Ecdysozoa</taxon>
        <taxon>Arthropoda</taxon>
        <taxon>Crustacea</taxon>
        <taxon>Branchiopoda</taxon>
        <taxon>Diplostraca</taxon>
        <taxon>Cladocera</taxon>
        <taxon>Anomopoda</taxon>
        <taxon>Daphniidae</taxon>
        <taxon>Daphnia</taxon>
    </lineage>
</organism>
<dbReference type="OrthoDB" id="4238at2759"/>
<dbReference type="Pfam" id="PF14688">
    <property type="entry name" value="DUF4461"/>
    <property type="match status" value="1"/>
</dbReference>
<keyword evidence="4" id="KW-1185">Reference proteome</keyword>
<sequence>MTSMQNIFWQVGHPLLKTKAIQKSCQKYLSSSQVSVALRPFYFAVHPDLFQQHPQERDTNEDSLKQLNGYIETLMHSKPVRPAKVKFFLRKQQSADQQFRAVSISLAQRDIRGAVQSILSSCALSTQYVDNLVTKNVSSKHKISVKDEKWDANLWEDTFRTVENTPPREETLSDWVKRYSKDAQERSKACQPIRDEISRLQEELCKKLHLKDLVWACGWGTSHFRGCLQSFQSLVTHHPEEMEILAGKTVIFGSESGVSLQGHVVLNSGEVRHNWLDVIRNLLHYEIPLKRVPALEKALSRSICEIKVAQRLFRPELLAEAYESHLRMLTTSMGDYRARHQFPNEWPENMSNFHLVVEGEAGPLMLSPSGQFITPSSCPISLLVSFITANLGEARSRLDHYVADVRQEKALISECMQTFGLLSLDKDDNVTPSECSQCCRQLLKQIDYLRPVLQNGRIRITHYYSLLSDGEMCIPWNAK</sequence>
<gene>
    <name evidence="3" type="ORF">APZ42_017647</name>
</gene>
<proteinExistence type="predicted"/>
<dbReference type="AlphaFoldDB" id="A0A164ZZF4"/>
<evidence type="ECO:0000259" key="1">
    <source>
        <dbReference type="Pfam" id="PF14687"/>
    </source>
</evidence>
<dbReference type="EMBL" id="LRGB01000687">
    <property type="protein sequence ID" value="KZS16991.1"/>
    <property type="molecule type" value="Genomic_DNA"/>
</dbReference>
<reference evidence="3 4" key="1">
    <citation type="submission" date="2016-03" db="EMBL/GenBank/DDBJ databases">
        <title>EvidentialGene: Evidence-directed Construction of Genes on Genomes.</title>
        <authorList>
            <person name="Gilbert D.G."/>
            <person name="Choi J.-H."/>
            <person name="Mockaitis K."/>
            <person name="Colbourne J."/>
            <person name="Pfrender M."/>
        </authorList>
    </citation>
    <scope>NUCLEOTIDE SEQUENCE [LARGE SCALE GENOMIC DNA]</scope>
    <source>
        <strain evidence="3 4">Xinb3</strain>
        <tissue evidence="3">Complete organism</tissue>
    </source>
</reference>
<dbReference type="InterPro" id="IPR027986">
    <property type="entry name" value="TCAIM"/>
</dbReference>
<dbReference type="GO" id="GO:0005739">
    <property type="term" value="C:mitochondrion"/>
    <property type="evidence" value="ECO:0007669"/>
    <property type="project" value="TreeGrafter"/>
</dbReference>
<dbReference type="Pfam" id="PF14687">
    <property type="entry name" value="DUF4460"/>
    <property type="match status" value="1"/>
</dbReference>
<dbReference type="Proteomes" id="UP000076858">
    <property type="component" value="Unassembled WGS sequence"/>
</dbReference>
<evidence type="ECO:0000313" key="4">
    <source>
        <dbReference type="Proteomes" id="UP000076858"/>
    </source>
</evidence>
<dbReference type="InterPro" id="IPR028031">
    <property type="entry name" value="DUF4460"/>
</dbReference>
<accession>A0A164ZZF4</accession>
<evidence type="ECO:0000259" key="2">
    <source>
        <dbReference type="Pfam" id="PF14688"/>
    </source>
</evidence>